<gene>
    <name evidence="3" type="ORF">OIU85_030433</name>
</gene>
<feature type="domain" description="Endonuclease/exonuclease/phosphatase" evidence="1">
    <location>
        <begin position="7"/>
        <end position="230"/>
    </location>
</feature>
<protein>
    <recommendedName>
        <fullName evidence="5">Reverse transcriptase zinc-binding domain-containing protein</fullName>
    </recommendedName>
</protein>
<dbReference type="SUPFAM" id="SSF56219">
    <property type="entry name" value="DNase I-like"/>
    <property type="match status" value="1"/>
</dbReference>
<sequence length="645" mass="75515">MISLGGWNTWGLNGFQKQNSVLQWTTKNNLDIIGILETKLQASKLPHIGTLLKMPHWQFLSNSQGSNTCRIIVGWNPYKVHVTMVSHLHQWLTVEVSHIACASRLRVTFVYALNSPTDRRPLWNYLEAEAQACMSTPWLVLGDFNAIMVPHDRVGGDVAWPEHRNDFPNCIHNASLIQVPYDGMRFTWHNGRQGDGTIQKKLDWVFMNQLALQQWPGIRTTFQPRSISDHSAMITSLSMEHNRRFSGFKFLKLWIDKPDFLDRVKRAWQTPVRGDPWFQLTTKLRVLKANLQAMHFTNSHNISDRVRQAKREWDIAQGNQDGDPLNVQLRNIERDRAQDYAALLRDEESYFKQRSRIQWLQMGDRNTGFFHKTLIHRQSRNNIHKITTTTGETISDHQAMGNYLVDYYRNLLAPSLPEPRPDDSALLFEKKMEEPTSLQAIWNSISFLPKPSDQDVCVWGDSPNGSFTVGKAWRLLRHTRPTSTSMHLCWFKYRIPRHAFILWLAIKGRLRTMDRLHDRERPRICTLCSLEDETHEHLFFNCRFSHEVWAWITTKHKTPWPNYRWPDLIQWGAFTHKSKSLFSSLVARLTLAASVYGIWMERNQRVFKATYRSARRIAEEAHELLRTYLLGLNLQEAIQDNWFVP</sequence>
<dbReference type="InterPro" id="IPR036691">
    <property type="entry name" value="Endo/exonu/phosph_ase_sf"/>
</dbReference>
<evidence type="ECO:0008006" key="5">
    <source>
        <dbReference type="Google" id="ProtNLM"/>
    </source>
</evidence>
<dbReference type="AlphaFoldDB" id="A0A9Q0NI08"/>
<evidence type="ECO:0000313" key="4">
    <source>
        <dbReference type="Proteomes" id="UP001151529"/>
    </source>
</evidence>
<comment type="caution">
    <text evidence="3">The sequence shown here is derived from an EMBL/GenBank/DDBJ whole genome shotgun (WGS) entry which is preliminary data.</text>
</comment>
<dbReference type="Gene3D" id="3.60.10.10">
    <property type="entry name" value="Endonuclease/exonuclease/phosphatase"/>
    <property type="match status" value="1"/>
</dbReference>
<organism evidence="3 4">
    <name type="scientific">Salix viminalis</name>
    <name type="common">Common osier</name>
    <name type="synonym">Basket willow</name>
    <dbReference type="NCBI Taxonomy" id="40686"/>
    <lineage>
        <taxon>Eukaryota</taxon>
        <taxon>Viridiplantae</taxon>
        <taxon>Streptophyta</taxon>
        <taxon>Embryophyta</taxon>
        <taxon>Tracheophyta</taxon>
        <taxon>Spermatophyta</taxon>
        <taxon>Magnoliopsida</taxon>
        <taxon>eudicotyledons</taxon>
        <taxon>Gunneridae</taxon>
        <taxon>Pentapetalae</taxon>
        <taxon>rosids</taxon>
        <taxon>fabids</taxon>
        <taxon>Malpighiales</taxon>
        <taxon>Salicaceae</taxon>
        <taxon>Saliceae</taxon>
        <taxon>Salix</taxon>
    </lineage>
</organism>
<dbReference type="Proteomes" id="UP001151529">
    <property type="component" value="Unassembled WGS sequence"/>
</dbReference>
<dbReference type="GO" id="GO:0003824">
    <property type="term" value="F:catalytic activity"/>
    <property type="evidence" value="ECO:0007669"/>
    <property type="project" value="InterPro"/>
</dbReference>
<dbReference type="OrthoDB" id="1001388at2759"/>
<dbReference type="EMBL" id="JAPFFL010000092">
    <property type="protein sequence ID" value="KAJ6670210.1"/>
    <property type="molecule type" value="Genomic_DNA"/>
</dbReference>
<keyword evidence="4" id="KW-1185">Reference proteome</keyword>
<evidence type="ECO:0000313" key="3">
    <source>
        <dbReference type="EMBL" id="KAJ6670210.1"/>
    </source>
</evidence>
<evidence type="ECO:0000259" key="2">
    <source>
        <dbReference type="Pfam" id="PF13966"/>
    </source>
</evidence>
<dbReference type="InterPro" id="IPR026960">
    <property type="entry name" value="RVT-Znf"/>
</dbReference>
<feature type="domain" description="Reverse transcriptase zinc-binding" evidence="2">
    <location>
        <begin position="467"/>
        <end position="549"/>
    </location>
</feature>
<accession>A0A9Q0NI08</accession>
<evidence type="ECO:0000259" key="1">
    <source>
        <dbReference type="Pfam" id="PF03372"/>
    </source>
</evidence>
<dbReference type="InterPro" id="IPR005135">
    <property type="entry name" value="Endo/exonuclease/phosphatase"/>
</dbReference>
<proteinExistence type="predicted"/>
<dbReference type="Pfam" id="PF13966">
    <property type="entry name" value="zf-RVT"/>
    <property type="match status" value="1"/>
</dbReference>
<name>A0A9Q0NI08_SALVM</name>
<dbReference type="Pfam" id="PF03372">
    <property type="entry name" value="Exo_endo_phos"/>
    <property type="match status" value="1"/>
</dbReference>
<dbReference type="PANTHER" id="PTHR33710">
    <property type="entry name" value="BNAC02G09200D PROTEIN"/>
    <property type="match status" value="1"/>
</dbReference>
<dbReference type="PANTHER" id="PTHR33710:SF78">
    <property type="entry name" value="ENDONUCLEASE_EXONUCLEASE_PHOSPHATASE DOMAIN-CONTAINING PROTEIN"/>
    <property type="match status" value="1"/>
</dbReference>
<reference evidence="3 4" key="1">
    <citation type="journal article" date="2023" name="Int. J. Mol. Sci.">
        <title>De Novo Assembly and Annotation of 11 Diverse Shrub Willow (Salix) Genomes Reveals Novel Gene Organization in Sex-Linked Regions.</title>
        <authorList>
            <person name="Hyden B."/>
            <person name="Feng K."/>
            <person name="Yates T.B."/>
            <person name="Jawdy S."/>
            <person name="Cereghino C."/>
            <person name="Smart L.B."/>
            <person name="Muchero W."/>
        </authorList>
    </citation>
    <scope>NUCLEOTIDE SEQUENCE [LARGE SCALE GENOMIC DNA]</scope>
    <source>
        <tissue evidence="3">Shoot tip</tissue>
    </source>
</reference>